<evidence type="ECO:0000313" key="3">
    <source>
        <dbReference type="EMBL" id="WEL38731.1"/>
    </source>
</evidence>
<dbReference type="EMBL" id="CP119063">
    <property type="protein sequence ID" value="WEL37972.1"/>
    <property type="molecule type" value="Genomic_DNA"/>
</dbReference>
<dbReference type="Proteomes" id="UP001217963">
    <property type="component" value="Chromosome V"/>
</dbReference>
<dbReference type="Proteomes" id="UP001217963">
    <property type="component" value="Chromosome II"/>
</dbReference>
<evidence type="ECO:0000313" key="1">
    <source>
        <dbReference type="EMBL" id="WEL37961.1"/>
    </source>
</evidence>
<sequence>MFRLLRLKVSDVGGLVSGVMDSLGDGGVDFVIEIQELFLVFGRGLIFLRGA</sequence>
<name>A0ABY8CIE4_ENCHE</name>
<dbReference type="Proteomes" id="UP001217963">
    <property type="component" value="Chromosome I"/>
</dbReference>
<dbReference type="EMBL" id="CP119066">
    <property type="protein sequence ID" value="WEL38731.1"/>
    <property type="molecule type" value="Genomic_DNA"/>
</dbReference>
<dbReference type="EMBL" id="CP119062">
    <property type="protein sequence ID" value="WEL37961.1"/>
    <property type="molecule type" value="Genomic_DNA"/>
</dbReference>
<evidence type="ECO:0000313" key="4">
    <source>
        <dbReference type="Proteomes" id="UP001217963"/>
    </source>
</evidence>
<reference evidence="1 4" key="1">
    <citation type="submission" date="2023-02" db="EMBL/GenBank/DDBJ databases">
        <title>Encephalitozoon hellem ATCC 50451 complete genome.</title>
        <authorList>
            <person name="Mascarenhas dos Santos A.C."/>
            <person name="Julian A.T."/>
            <person name="Pombert J.-F."/>
        </authorList>
    </citation>
    <scope>NUCLEOTIDE SEQUENCE [LARGE SCALE GENOMIC DNA]</scope>
    <source>
        <strain evidence="1 4">ATCC 50451</strain>
    </source>
</reference>
<organism evidence="1 4">
    <name type="scientific">Encephalitozoon hellem</name>
    <name type="common">Microsporidian parasite</name>
    <dbReference type="NCBI Taxonomy" id="27973"/>
    <lineage>
        <taxon>Eukaryota</taxon>
        <taxon>Fungi</taxon>
        <taxon>Fungi incertae sedis</taxon>
        <taxon>Microsporidia</taxon>
        <taxon>Unikaryonidae</taxon>
        <taxon>Encephalitozoon</taxon>
    </lineage>
</organism>
<proteinExistence type="predicted"/>
<protein>
    <submittedName>
        <fullName evidence="1">Uncharacterized protein</fullName>
    </submittedName>
</protein>
<keyword evidence="4" id="KW-1185">Reference proteome</keyword>
<gene>
    <name evidence="1" type="ORF">PFJ87_01g02170</name>
    <name evidence="2" type="ORF">PFJ87_02g00080</name>
    <name evidence="3" type="ORF">PFJ87_05g02020</name>
</gene>
<accession>A0ABY8CIE4</accession>
<evidence type="ECO:0000313" key="2">
    <source>
        <dbReference type="EMBL" id="WEL37972.1"/>
    </source>
</evidence>